<dbReference type="Gene3D" id="1.20.1260.10">
    <property type="match status" value="1"/>
</dbReference>
<comment type="caution">
    <text evidence="4">The sequence shown here is derived from an EMBL/GenBank/DDBJ whole genome shotgun (WGS) entry which is preliminary data.</text>
</comment>
<name>A0A177YE74_9NOCA</name>
<dbReference type="InterPro" id="IPR005183">
    <property type="entry name" value="DUF305_CopM-like"/>
</dbReference>
<evidence type="ECO:0000256" key="1">
    <source>
        <dbReference type="SAM" id="MobiDB-lite"/>
    </source>
</evidence>
<dbReference type="Proteomes" id="UP000077519">
    <property type="component" value="Unassembled WGS sequence"/>
</dbReference>
<feature type="compositionally biased region" description="Low complexity" evidence="1">
    <location>
        <begin position="39"/>
        <end position="54"/>
    </location>
</feature>
<dbReference type="PANTHER" id="PTHR36933:SF1">
    <property type="entry name" value="SLL0788 PROTEIN"/>
    <property type="match status" value="1"/>
</dbReference>
<sequence length="210" mass="21910">MRSTKIAASVAAAAISAALIAGCSDDSSSTSMEGHSMGSSSVSATESTTAESESAQFNDADVMFAQMMYPHHAQAVEMADLVQGRTSNPDVVALAGAIAAAQQPEMDQLSAWLSEWGQPAPSTDMGSMDHSGDGSMDGMMTPQDMAVLEAASGADFDRQWLTMMIEHHTGAVDMAETEIADGSNPDAIAMARDIVETQQAEISQMQQLLG</sequence>
<dbReference type="InterPro" id="IPR012347">
    <property type="entry name" value="Ferritin-like"/>
</dbReference>
<dbReference type="RefSeq" id="WP_068426879.1">
    <property type="nucleotide sequence ID" value="NZ_LVHI01000015.1"/>
</dbReference>
<keyword evidence="2" id="KW-0732">Signal</keyword>
<feature type="region of interest" description="Disordered" evidence="1">
    <location>
        <begin position="26"/>
        <end position="54"/>
    </location>
</feature>
<dbReference type="Pfam" id="PF03713">
    <property type="entry name" value="DUF305"/>
    <property type="match status" value="1"/>
</dbReference>
<organism evidence="4 5">
    <name type="scientific">Rhodococcoides kyotonense</name>
    <dbReference type="NCBI Taxonomy" id="398843"/>
    <lineage>
        <taxon>Bacteria</taxon>
        <taxon>Bacillati</taxon>
        <taxon>Actinomycetota</taxon>
        <taxon>Actinomycetes</taxon>
        <taxon>Mycobacteriales</taxon>
        <taxon>Nocardiaceae</taxon>
        <taxon>Rhodococcoides</taxon>
    </lineage>
</organism>
<feature type="domain" description="DUF305" evidence="3">
    <location>
        <begin position="61"/>
        <end position="209"/>
    </location>
</feature>
<protein>
    <submittedName>
        <fullName evidence="4">DUF305 domain-containing protein</fullName>
    </submittedName>
</protein>
<evidence type="ECO:0000256" key="2">
    <source>
        <dbReference type="SAM" id="SignalP"/>
    </source>
</evidence>
<gene>
    <name evidence="4" type="ORF">A3K89_22215</name>
</gene>
<keyword evidence="5" id="KW-1185">Reference proteome</keyword>
<dbReference type="PROSITE" id="PS51257">
    <property type="entry name" value="PROKAR_LIPOPROTEIN"/>
    <property type="match status" value="1"/>
</dbReference>
<dbReference type="AlphaFoldDB" id="A0A177YE74"/>
<evidence type="ECO:0000259" key="3">
    <source>
        <dbReference type="Pfam" id="PF03713"/>
    </source>
</evidence>
<dbReference type="EMBL" id="LVHI01000015">
    <property type="protein sequence ID" value="OAK53833.1"/>
    <property type="molecule type" value="Genomic_DNA"/>
</dbReference>
<accession>A0A177YE74</accession>
<evidence type="ECO:0000313" key="5">
    <source>
        <dbReference type="Proteomes" id="UP000077519"/>
    </source>
</evidence>
<feature type="chain" id="PRO_5038597248" evidence="2">
    <location>
        <begin position="22"/>
        <end position="210"/>
    </location>
</feature>
<dbReference type="PANTHER" id="PTHR36933">
    <property type="entry name" value="SLL0788 PROTEIN"/>
    <property type="match status" value="1"/>
</dbReference>
<proteinExistence type="predicted"/>
<reference evidence="4 5" key="1">
    <citation type="submission" date="2016-03" db="EMBL/GenBank/DDBJ databases">
        <title>Genome sequence of Rhodococcus kyotonensis KB10.</title>
        <authorList>
            <person name="Jeong H."/>
            <person name="Hong C.E."/>
            <person name="Jo S.H."/>
            <person name="Park J.M."/>
        </authorList>
    </citation>
    <scope>NUCLEOTIDE SEQUENCE [LARGE SCALE GENOMIC DNA]</scope>
    <source>
        <strain evidence="4 5">KB10</strain>
    </source>
</reference>
<feature type="signal peptide" evidence="2">
    <location>
        <begin position="1"/>
        <end position="21"/>
    </location>
</feature>
<evidence type="ECO:0000313" key="4">
    <source>
        <dbReference type="EMBL" id="OAK53833.1"/>
    </source>
</evidence>